<feature type="transmembrane region" description="Helical" evidence="1">
    <location>
        <begin position="45"/>
        <end position="61"/>
    </location>
</feature>
<accession>A0A857DH04</accession>
<proteinExistence type="predicted"/>
<sequence>MKFPSYRIQSNYYQKVGALFGICGSVISITLWVFIIFFAKGQHTSKLYIITQILPGIVGIVSSVLKKVWPLIIVFLILLPLGLYMTMTPSIFRYFGLALAFYLFSIILLLAGNRIRKKKLPEFEDQDIVIEQNNDDIH</sequence>
<dbReference type="RefSeq" id="WP_019225619.1">
    <property type="nucleotide sequence ID" value="NZ_CP046996.1"/>
</dbReference>
<dbReference type="Proteomes" id="UP000430508">
    <property type="component" value="Chromosome"/>
</dbReference>
<keyword evidence="1" id="KW-1133">Transmembrane helix</keyword>
<organism evidence="2 3">
    <name type="scientific">Dehalobacter restrictus</name>
    <dbReference type="NCBI Taxonomy" id="55583"/>
    <lineage>
        <taxon>Bacteria</taxon>
        <taxon>Bacillati</taxon>
        <taxon>Bacillota</taxon>
        <taxon>Clostridia</taxon>
        <taxon>Eubacteriales</taxon>
        <taxon>Desulfitobacteriaceae</taxon>
        <taxon>Dehalobacter</taxon>
    </lineage>
</organism>
<evidence type="ECO:0000313" key="3">
    <source>
        <dbReference type="Proteomes" id="UP000430508"/>
    </source>
</evidence>
<keyword evidence="1" id="KW-0472">Membrane</keyword>
<dbReference type="EMBL" id="CP046996">
    <property type="protein sequence ID" value="QHA00187.1"/>
    <property type="molecule type" value="Genomic_DNA"/>
</dbReference>
<feature type="transmembrane region" description="Helical" evidence="1">
    <location>
        <begin position="12"/>
        <end position="39"/>
    </location>
</feature>
<reference evidence="2 3" key="1">
    <citation type="submission" date="2019-12" db="EMBL/GenBank/DDBJ databases">
        <title>Sequence classification of anaerobic respiratory reductive dehalogenases: First we see many, then we see few.</title>
        <authorList>
            <person name="Molenda O."/>
            <person name="Puentes Jacome L.A."/>
            <person name="Cao X."/>
            <person name="Nesbo C.L."/>
            <person name="Tang S."/>
            <person name="Morson N."/>
            <person name="Patron J."/>
            <person name="Lomheim L."/>
            <person name="Wishart D.S."/>
            <person name="Edwards E.A."/>
        </authorList>
    </citation>
    <scope>NUCLEOTIDE SEQUENCE [LARGE SCALE GENOMIC DNA]</scope>
    <source>
        <strain evidence="2 3">12DCA</strain>
    </source>
</reference>
<evidence type="ECO:0000313" key="2">
    <source>
        <dbReference type="EMBL" id="QHA00187.1"/>
    </source>
</evidence>
<protein>
    <submittedName>
        <fullName evidence="2">Uncharacterized protein</fullName>
    </submittedName>
</protein>
<feature type="transmembrane region" description="Helical" evidence="1">
    <location>
        <begin position="68"/>
        <end position="85"/>
    </location>
</feature>
<feature type="transmembrane region" description="Helical" evidence="1">
    <location>
        <begin position="91"/>
        <end position="111"/>
    </location>
</feature>
<dbReference type="AlphaFoldDB" id="A0A857DH04"/>
<name>A0A857DH04_9FIRM</name>
<keyword evidence="1" id="KW-0812">Transmembrane</keyword>
<evidence type="ECO:0000256" key="1">
    <source>
        <dbReference type="SAM" id="Phobius"/>
    </source>
</evidence>
<gene>
    <name evidence="2" type="ORF">GQ588_05755</name>
</gene>